<accession>A0AA37TRB1</accession>
<feature type="transmembrane region" description="Helical" evidence="7">
    <location>
        <begin position="391"/>
        <end position="424"/>
    </location>
</feature>
<feature type="transmembrane region" description="Helical" evidence="7">
    <location>
        <begin position="33"/>
        <end position="49"/>
    </location>
</feature>
<evidence type="ECO:0000256" key="2">
    <source>
        <dbReference type="ARBA" id="ARBA00022448"/>
    </source>
</evidence>
<organism evidence="9 10">
    <name type="scientific">Paraferrimonas haliotis</name>
    <dbReference type="NCBI Taxonomy" id="2013866"/>
    <lineage>
        <taxon>Bacteria</taxon>
        <taxon>Pseudomonadati</taxon>
        <taxon>Pseudomonadota</taxon>
        <taxon>Gammaproteobacteria</taxon>
        <taxon>Alteromonadales</taxon>
        <taxon>Ferrimonadaceae</taxon>
        <taxon>Paraferrimonas</taxon>
    </lineage>
</organism>
<evidence type="ECO:0000256" key="4">
    <source>
        <dbReference type="ARBA" id="ARBA00022737"/>
    </source>
</evidence>
<dbReference type="RefSeq" id="WP_095499999.1">
    <property type="nucleotide sequence ID" value="NZ_BSPO01000002.1"/>
</dbReference>
<dbReference type="Pfam" id="PF02080">
    <property type="entry name" value="TrkA_C"/>
    <property type="match status" value="2"/>
</dbReference>
<evidence type="ECO:0000256" key="1">
    <source>
        <dbReference type="ARBA" id="ARBA00004141"/>
    </source>
</evidence>
<comment type="subcellular location">
    <subcellularLocation>
        <location evidence="1">Membrane</location>
        <topology evidence="1">Multi-pass membrane protein</topology>
    </subcellularLocation>
</comment>
<keyword evidence="6 7" id="KW-0472">Membrane</keyword>
<dbReference type="InterPro" id="IPR051679">
    <property type="entry name" value="DASS-Related_Transporters"/>
</dbReference>
<protein>
    <submittedName>
        <fullName evidence="9">SLC13 family permease</fullName>
    </submittedName>
</protein>
<evidence type="ECO:0000259" key="8">
    <source>
        <dbReference type="PROSITE" id="PS51202"/>
    </source>
</evidence>
<dbReference type="GO" id="GO:0006813">
    <property type="term" value="P:potassium ion transport"/>
    <property type="evidence" value="ECO:0007669"/>
    <property type="project" value="InterPro"/>
</dbReference>
<dbReference type="Proteomes" id="UP001157439">
    <property type="component" value="Unassembled WGS sequence"/>
</dbReference>
<feature type="transmembrane region" description="Helical" evidence="7">
    <location>
        <begin position="6"/>
        <end position="26"/>
    </location>
</feature>
<evidence type="ECO:0000256" key="7">
    <source>
        <dbReference type="SAM" id="Phobius"/>
    </source>
</evidence>
<dbReference type="GO" id="GO:0005886">
    <property type="term" value="C:plasma membrane"/>
    <property type="evidence" value="ECO:0007669"/>
    <property type="project" value="TreeGrafter"/>
</dbReference>
<feature type="domain" description="RCK C-terminal" evidence="8">
    <location>
        <begin position="199"/>
        <end position="284"/>
    </location>
</feature>
<proteinExistence type="predicted"/>
<feature type="transmembrane region" description="Helical" evidence="7">
    <location>
        <begin position="102"/>
        <end position="123"/>
    </location>
</feature>
<name>A0AA37TRB1_9GAMM</name>
<dbReference type="PROSITE" id="PS51202">
    <property type="entry name" value="RCK_C"/>
    <property type="match status" value="2"/>
</dbReference>
<sequence>MEASFSGTQAFVLLLFALTIAGLIRYQAHSTKVFGLLLITLYLSALVSTDQLIASVSNTGLLTLMMLMLCSVAIEKTRLLRSLTSFVIGVSYKATWLRLYGLTAIFSGLLNNTAVVSTMLAPIRSNRFHSASKLLLPLSYAAILGGTLTLVGTSTNLIVNSLVLDNGMESLHFFDFTLVGLCLVLGCGGLLFFLSSLLPQGQSIPIEPQAYLIGTKVTKDSELVGKSVEENGLRNLESLFLVEIIRDGRLISPVSPEQVIQADDRLLFSGDIKKVTVLAQFQGLSLFADDSGLPLSNLSEVVIRPESRLVGSTLKKSGFRALFDAAVVAIKRDGEAISGKLGDVELRSGDYLALAIGNDFNQRHNLTKNFFMLSDVKTEHLLGGWREKLAVFGFVAAIGLAAIGVTTLFKSVFLFLCVLLLSGALKPNEALQRLPVNIWLIISSALVLSQALNASGVFRWLDYIGTSYSDLITPFAGLVIVYLLSWLLTELVTNNAAAALVFPLALELASSLGANPHAYILAVAFGASASFISPYGYQTNLMVFNAGQYQLKDFVKVGVPIALLYGAIVIATIPLFIGI</sequence>
<keyword evidence="3 7" id="KW-0812">Transmembrane</keyword>
<comment type="caution">
    <text evidence="9">The sequence shown here is derived from an EMBL/GenBank/DDBJ whole genome shotgun (WGS) entry which is preliminary data.</text>
</comment>
<gene>
    <name evidence="9" type="primary">yfbS</name>
    <name evidence="9" type="ORF">GCM10007894_08340</name>
</gene>
<dbReference type="InterPro" id="IPR004680">
    <property type="entry name" value="Cit_transptr-like_dom"/>
</dbReference>
<dbReference type="GO" id="GO:0008324">
    <property type="term" value="F:monoatomic cation transmembrane transporter activity"/>
    <property type="evidence" value="ECO:0007669"/>
    <property type="project" value="InterPro"/>
</dbReference>
<evidence type="ECO:0000313" key="10">
    <source>
        <dbReference type="Proteomes" id="UP001157439"/>
    </source>
</evidence>
<dbReference type="EMBL" id="BSPO01000002">
    <property type="protein sequence ID" value="GLS82857.1"/>
    <property type="molecule type" value="Genomic_DNA"/>
</dbReference>
<keyword evidence="10" id="KW-1185">Reference proteome</keyword>
<dbReference type="SUPFAM" id="SSF116726">
    <property type="entry name" value="TrkA C-terminal domain-like"/>
    <property type="match status" value="2"/>
</dbReference>
<evidence type="ECO:0000256" key="5">
    <source>
        <dbReference type="ARBA" id="ARBA00022989"/>
    </source>
</evidence>
<keyword evidence="5 7" id="KW-1133">Transmembrane helix</keyword>
<feature type="transmembrane region" description="Helical" evidence="7">
    <location>
        <begin position="135"/>
        <end position="159"/>
    </location>
</feature>
<keyword evidence="2" id="KW-0813">Transport</keyword>
<dbReference type="PANTHER" id="PTHR43652">
    <property type="entry name" value="BASIC AMINO ACID ANTIPORTER YFCC-RELATED"/>
    <property type="match status" value="1"/>
</dbReference>
<dbReference type="InterPro" id="IPR006037">
    <property type="entry name" value="RCK_C"/>
</dbReference>
<feature type="domain" description="RCK C-terminal" evidence="8">
    <location>
        <begin position="286"/>
        <end position="372"/>
    </location>
</feature>
<evidence type="ECO:0000256" key="3">
    <source>
        <dbReference type="ARBA" id="ARBA00022692"/>
    </source>
</evidence>
<dbReference type="PANTHER" id="PTHR43652:SF2">
    <property type="entry name" value="BASIC AMINO ACID ANTIPORTER YFCC-RELATED"/>
    <property type="match status" value="1"/>
</dbReference>
<dbReference type="Pfam" id="PF03600">
    <property type="entry name" value="CitMHS"/>
    <property type="match status" value="1"/>
</dbReference>
<feature type="transmembrane region" description="Helical" evidence="7">
    <location>
        <begin position="468"/>
        <end position="488"/>
    </location>
</feature>
<dbReference type="AlphaFoldDB" id="A0AA37TRB1"/>
<feature type="transmembrane region" description="Helical" evidence="7">
    <location>
        <begin position="171"/>
        <end position="194"/>
    </location>
</feature>
<reference evidence="9 10" key="1">
    <citation type="journal article" date="2014" name="Int. J. Syst. Evol. Microbiol.">
        <title>Complete genome sequence of Corynebacterium casei LMG S-19264T (=DSM 44701T), isolated from a smear-ripened cheese.</title>
        <authorList>
            <consortium name="US DOE Joint Genome Institute (JGI-PGF)"/>
            <person name="Walter F."/>
            <person name="Albersmeier A."/>
            <person name="Kalinowski J."/>
            <person name="Ruckert C."/>
        </authorList>
    </citation>
    <scope>NUCLEOTIDE SEQUENCE [LARGE SCALE GENOMIC DNA]</scope>
    <source>
        <strain evidence="9 10">NBRC 112785</strain>
    </source>
</reference>
<evidence type="ECO:0000256" key="6">
    <source>
        <dbReference type="ARBA" id="ARBA00023136"/>
    </source>
</evidence>
<evidence type="ECO:0000313" key="9">
    <source>
        <dbReference type="EMBL" id="GLS82857.1"/>
    </source>
</evidence>
<feature type="transmembrane region" description="Helical" evidence="7">
    <location>
        <begin position="557"/>
        <end position="577"/>
    </location>
</feature>
<dbReference type="Gene3D" id="3.30.70.1450">
    <property type="entry name" value="Regulator of K+ conductance, C-terminal domain"/>
    <property type="match status" value="2"/>
</dbReference>
<dbReference type="InterPro" id="IPR036721">
    <property type="entry name" value="RCK_C_sf"/>
</dbReference>
<feature type="transmembrane region" description="Helical" evidence="7">
    <location>
        <begin position="519"/>
        <end position="537"/>
    </location>
</feature>
<keyword evidence="4" id="KW-0677">Repeat</keyword>
<feature type="transmembrane region" description="Helical" evidence="7">
    <location>
        <begin position="436"/>
        <end position="461"/>
    </location>
</feature>